<dbReference type="EMBL" id="JAUKUD010000007">
    <property type="protein sequence ID" value="KAK0738584.1"/>
    <property type="molecule type" value="Genomic_DNA"/>
</dbReference>
<proteinExistence type="predicted"/>
<name>A0AA40BQK5_9PEZI</name>
<protein>
    <submittedName>
        <fullName evidence="2">Uncharacterized protein</fullName>
    </submittedName>
</protein>
<dbReference type="Proteomes" id="UP001172155">
    <property type="component" value="Unassembled WGS sequence"/>
</dbReference>
<sequence length="234" mass="25992">MSVEKGHARSGAKTKTTRRKTSKTKHASDTVGNRQWSDYEIQTVLALICKGFHLKKGGALSFATALNEALNGKRREHMDDDVDVEDVALLLEWLEKEKKGALAFVERQSTHVITRVARRVFHKNLPFDGSKEEWGSVSPMSQSPGRRAIDSSFEDNPHSMPIPSDDAGYFSSNNTTWERSRAASGGAGPYHAMQHPGPGHGYGYSANQSGAEYRDRRPAAGKYYRSEAEDGTWY</sequence>
<gene>
    <name evidence="2" type="ORF">B0T18DRAFT_433367</name>
</gene>
<organism evidence="2 3">
    <name type="scientific">Schizothecium vesticola</name>
    <dbReference type="NCBI Taxonomy" id="314040"/>
    <lineage>
        <taxon>Eukaryota</taxon>
        <taxon>Fungi</taxon>
        <taxon>Dikarya</taxon>
        <taxon>Ascomycota</taxon>
        <taxon>Pezizomycotina</taxon>
        <taxon>Sordariomycetes</taxon>
        <taxon>Sordariomycetidae</taxon>
        <taxon>Sordariales</taxon>
        <taxon>Schizotheciaceae</taxon>
        <taxon>Schizothecium</taxon>
    </lineage>
</organism>
<keyword evidence="3" id="KW-1185">Reference proteome</keyword>
<evidence type="ECO:0000313" key="3">
    <source>
        <dbReference type="Proteomes" id="UP001172155"/>
    </source>
</evidence>
<dbReference type="AlphaFoldDB" id="A0AA40BQK5"/>
<feature type="compositionally biased region" description="Basic residues" evidence="1">
    <location>
        <begin position="8"/>
        <end position="25"/>
    </location>
</feature>
<reference evidence="2" key="1">
    <citation type="submission" date="2023-06" db="EMBL/GenBank/DDBJ databases">
        <title>Genome-scale phylogeny and comparative genomics of the fungal order Sordariales.</title>
        <authorList>
            <consortium name="Lawrence Berkeley National Laboratory"/>
            <person name="Hensen N."/>
            <person name="Bonometti L."/>
            <person name="Westerberg I."/>
            <person name="Brannstrom I.O."/>
            <person name="Guillou S."/>
            <person name="Cros-Aarteil S."/>
            <person name="Calhoun S."/>
            <person name="Haridas S."/>
            <person name="Kuo A."/>
            <person name="Mondo S."/>
            <person name="Pangilinan J."/>
            <person name="Riley R."/>
            <person name="LaButti K."/>
            <person name="Andreopoulos B."/>
            <person name="Lipzen A."/>
            <person name="Chen C."/>
            <person name="Yanf M."/>
            <person name="Daum C."/>
            <person name="Ng V."/>
            <person name="Clum A."/>
            <person name="Steindorff A."/>
            <person name="Ohm R."/>
            <person name="Martin F."/>
            <person name="Silar P."/>
            <person name="Natvig D."/>
            <person name="Lalanne C."/>
            <person name="Gautier V."/>
            <person name="Ament-velasquez S.L."/>
            <person name="Kruys A."/>
            <person name="Hutchinson M.I."/>
            <person name="Powell A.J."/>
            <person name="Barry K."/>
            <person name="Miller A.N."/>
            <person name="Grigoriev I.V."/>
            <person name="Debuchy R."/>
            <person name="Gladieux P."/>
            <person name="Thoren M.H."/>
            <person name="Johannesson H."/>
        </authorList>
    </citation>
    <scope>NUCLEOTIDE SEQUENCE</scope>
    <source>
        <strain evidence="2">SMH3187-1</strain>
    </source>
</reference>
<evidence type="ECO:0000256" key="1">
    <source>
        <dbReference type="SAM" id="MobiDB-lite"/>
    </source>
</evidence>
<evidence type="ECO:0000313" key="2">
    <source>
        <dbReference type="EMBL" id="KAK0738584.1"/>
    </source>
</evidence>
<feature type="region of interest" description="Disordered" evidence="1">
    <location>
        <begin position="1"/>
        <end position="31"/>
    </location>
</feature>
<accession>A0AA40BQK5</accession>
<comment type="caution">
    <text evidence="2">The sequence shown here is derived from an EMBL/GenBank/DDBJ whole genome shotgun (WGS) entry which is preliminary data.</text>
</comment>